<evidence type="ECO:0000256" key="1">
    <source>
        <dbReference type="SAM" id="MobiDB-lite"/>
    </source>
</evidence>
<evidence type="ECO:0008006" key="5">
    <source>
        <dbReference type="Google" id="ProtNLM"/>
    </source>
</evidence>
<protein>
    <recommendedName>
        <fullName evidence="5">WD40 repeat protein</fullName>
    </recommendedName>
</protein>
<organism evidence="3 4">
    <name type="scientific">Nocardioides panaciterrulae</name>
    <dbReference type="NCBI Taxonomy" id="661492"/>
    <lineage>
        <taxon>Bacteria</taxon>
        <taxon>Bacillati</taxon>
        <taxon>Actinomycetota</taxon>
        <taxon>Actinomycetes</taxon>
        <taxon>Propionibacteriales</taxon>
        <taxon>Nocardioidaceae</taxon>
        <taxon>Nocardioides</taxon>
    </lineage>
</organism>
<dbReference type="EMBL" id="JACCBG010000001">
    <property type="protein sequence ID" value="NYD42769.1"/>
    <property type="molecule type" value="Genomic_DNA"/>
</dbReference>
<sequence>MSRKRRVRWAVIALAAAAAAGMAAIAAQVPAQSALPVWTARLATAEPPAAPASPARIDPSSLRRGADPSVPYLRHNTIRDGPVAVRAPAGAHSKLWEVARGYLVLNGGGRLTYVSRHGDQQLLGTKVYTVAVSPGLRRVVWGSYDDPSFGPPVHLTVADTVDGRSLGRRTFHQVRWATTVERDRVMLATSFAAPAPATWWWHPGHARLHRIARQAALGADLPHDRMTFSIGNPDAFCNRVARVSHPHATLWRSCRRIPHQWSPDGRHALATHSYFDDTGTDYWAVLDGATGRGLSRAAGRLDWNAVWEDSRHFLTSAMGEDGNAAVVRCDLHRHCERASRLWQTGWTEWPPFYVGPPVLLALN</sequence>
<keyword evidence="4" id="KW-1185">Reference proteome</keyword>
<dbReference type="PROSITE" id="PS51318">
    <property type="entry name" value="TAT"/>
    <property type="match status" value="1"/>
</dbReference>
<name>A0A7Y9E7R2_9ACTN</name>
<dbReference type="RefSeq" id="WP_179664363.1">
    <property type="nucleotide sequence ID" value="NZ_JACCBG010000001.1"/>
</dbReference>
<dbReference type="InterPro" id="IPR006311">
    <property type="entry name" value="TAT_signal"/>
</dbReference>
<evidence type="ECO:0000256" key="2">
    <source>
        <dbReference type="SAM" id="SignalP"/>
    </source>
</evidence>
<gene>
    <name evidence="3" type="ORF">BJZ21_002852</name>
</gene>
<reference evidence="3 4" key="1">
    <citation type="submission" date="2020-07" db="EMBL/GenBank/DDBJ databases">
        <title>Sequencing the genomes of 1000 actinobacteria strains.</title>
        <authorList>
            <person name="Klenk H.-P."/>
        </authorList>
    </citation>
    <scope>NUCLEOTIDE SEQUENCE [LARGE SCALE GENOMIC DNA]</scope>
    <source>
        <strain evidence="3 4">DSM 21350</strain>
    </source>
</reference>
<dbReference type="Proteomes" id="UP000535511">
    <property type="component" value="Unassembled WGS sequence"/>
</dbReference>
<keyword evidence="2" id="KW-0732">Signal</keyword>
<evidence type="ECO:0000313" key="4">
    <source>
        <dbReference type="Proteomes" id="UP000535511"/>
    </source>
</evidence>
<feature type="signal peptide" evidence="2">
    <location>
        <begin position="1"/>
        <end position="26"/>
    </location>
</feature>
<comment type="caution">
    <text evidence="3">The sequence shown here is derived from an EMBL/GenBank/DDBJ whole genome shotgun (WGS) entry which is preliminary data.</text>
</comment>
<dbReference type="AlphaFoldDB" id="A0A7Y9E7R2"/>
<proteinExistence type="predicted"/>
<evidence type="ECO:0000313" key="3">
    <source>
        <dbReference type="EMBL" id="NYD42769.1"/>
    </source>
</evidence>
<feature type="chain" id="PRO_5038984795" description="WD40 repeat protein" evidence="2">
    <location>
        <begin position="27"/>
        <end position="363"/>
    </location>
</feature>
<accession>A0A7Y9E7R2</accession>
<feature type="region of interest" description="Disordered" evidence="1">
    <location>
        <begin position="48"/>
        <end position="73"/>
    </location>
</feature>